<feature type="compositionally biased region" description="Basic and acidic residues" evidence="2">
    <location>
        <begin position="1"/>
        <end position="13"/>
    </location>
</feature>
<dbReference type="Pfam" id="PF13176">
    <property type="entry name" value="TPR_7"/>
    <property type="match status" value="1"/>
</dbReference>
<dbReference type="Gene3D" id="1.25.40.10">
    <property type="entry name" value="Tetratricopeptide repeat domain"/>
    <property type="match status" value="3"/>
</dbReference>
<keyword evidence="5" id="KW-1185">Reference proteome</keyword>
<dbReference type="OrthoDB" id="431454at2759"/>
<protein>
    <recommendedName>
        <fullName evidence="3">Protein kinase domain-containing protein</fullName>
    </recommendedName>
</protein>
<feature type="domain" description="Protein kinase" evidence="3">
    <location>
        <begin position="42"/>
        <end position="350"/>
    </location>
</feature>
<dbReference type="Pfam" id="PF13424">
    <property type="entry name" value="TPR_12"/>
    <property type="match status" value="4"/>
</dbReference>
<proteinExistence type="predicted"/>
<dbReference type="GO" id="GO:0004672">
    <property type="term" value="F:protein kinase activity"/>
    <property type="evidence" value="ECO:0007669"/>
    <property type="project" value="InterPro"/>
</dbReference>
<dbReference type="Gene3D" id="1.10.510.10">
    <property type="entry name" value="Transferase(Phosphotransferase) domain 1"/>
    <property type="match status" value="1"/>
</dbReference>
<dbReference type="SMART" id="SM00220">
    <property type="entry name" value="S_TKc"/>
    <property type="match status" value="1"/>
</dbReference>
<feature type="region of interest" description="Disordered" evidence="2">
    <location>
        <begin position="1"/>
        <end position="25"/>
    </location>
</feature>
<keyword evidence="1" id="KW-0802">TPR repeat</keyword>
<dbReference type="EMBL" id="KN823514">
    <property type="protein sequence ID" value="KIO16642.1"/>
    <property type="molecule type" value="Genomic_DNA"/>
</dbReference>
<reference evidence="4 5" key="1">
    <citation type="submission" date="2014-04" db="EMBL/GenBank/DDBJ databases">
        <authorList>
            <consortium name="DOE Joint Genome Institute"/>
            <person name="Kuo A."/>
            <person name="Girlanda M."/>
            <person name="Perotto S."/>
            <person name="Kohler A."/>
            <person name="Nagy L.G."/>
            <person name="Floudas D."/>
            <person name="Copeland A."/>
            <person name="Barry K.W."/>
            <person name="Cichocki N."/>
            <person name="Veneault-Fourrey C."/>
            <person name="LaButti K."/>
            <person name="Lindquist E.A."/>
            <person name="Lipzen A."/>
            <person name="Lundell T."/>
            <person name="Morin E."/>
            <person name="Murat C."/>
            <person name="Sun H."/>
            <person name="Tunlid A."/>
            <person name="Henrissat B."/>
            <person name="Grigoriev I.V."/>
            <person name="Hibbett D.S."/>
            <person name="Martin F."/>
            <person name="Nordberg H.P."/>
            <person name="Cantor M.N."/>
            <person name="Hua S.X."/>
        </authorList>
    </citation>
    <scope>NUCLEOTIDE SEQUENCE [LARGE SCALE GENOMIC DNA]</scope>
    <source>
        <strain evidence="4 5">MUT 4182</strain>
    </source>
</reference>
<dbReference type="Pfam" id="PF00069">
    <property type="entry name" value="Pkinase"/>
    <property type="match status" value="1"/>
</dbReference>
<dbReference type="PANTHER" id="PTHR10098">
    <property type="entry name" value="RAPSYN-RELATED"/>
    <property type="match status" value="1"/>
</dbReference>
<dbReference type="SUPFAM" id="SSF56112">
    <property type="entry name" value="Protein kinase-like (PK-like)"/>
    <property type="match status" value="1"/>
</dbReference>
<dbReference type="GO" id="GO:0005524">
    <property type="term" value="F:ATP binding"/>
    <property type="evidence" value="ECO:0007669"/>
    <property type="project" value="InterPro"/>
</dbReference>
<dbReference type="InterPro" id="IPR011009">
    <property type="entry name" value="Kinase-like_dom_sf"/>
</dbReference>
<dbReference type="PROSITE" id="PS50011">
    <property type="entry name" value="PROTEIN_KINASE_DOM"/>
    <property type="match status" value="1"/>
</dbReference>
<name>A0A0C3L4V6_9AGAM</name>
<gene>
    <name evidence="4" type="ORF">M407DRAFT_33714</name>
</gene>
<dbReference type="AlphaFoldDB" id="A0A0C3L4V6"/>
<feature type="repeat" description="TPR" evidence="1">
    <location>
        <begin position="768"/>
        <end position="801"/>
    </location>
</feature>
<evidence type="ECO:0000313" key="5">
    <source>
        <dbReference type="Proteomes" id="UP000054248"/>
    </source>
</evidence>
<feature type="repeat" description="TPR" evidence="1">
    <location>
        <begin position="528"/>
        <end position="561"/>
    </location>
</feature>
<dbReference type="PROSITE" id="PS50005">
    <property type="entry name" value="TPR"/>
    <property type="match status" value="3"/>
</dbReference>
<evidence type="ECO:0000256" key="2">
    <source>
        <dbReference type="SAM" id="MobiDB-lite"/>
    </source>
</evidence>
<dbReference type="InterPro" id="IPR019734">
    <property type="entry name" value="TPR_rpt"/>
</dbReference>
<dbReference type="InterPro" id="IPR011990">
    <property type="entry name" value="TPR-like_helical_dom_sf"/>
</dbReference>
<dbReference type="PROSITE" id="PS00108">
    <property type="entry name" value="PROTEIN_KINASE_ST"/>
    <property type="match status" value="1"/>
</dbReference>
<dbReference type="InterPro" id="IPR008271">
    <property type="entry name" value="Ser/Thr_kinase_AS"/>
</dbReference>
<organism evidence="4 5">
    <name type="scientific">Tulasnella calospora MUT 4182</name>
    <dbReference type="NCBI Taxonomy" id="1051891"/>
    <lineage>
        <taxon>Eukaryota</taxon>
        <taxon>Fungi</taxon>
        <taxon>Dikarya</taxon>
        <taxon>Basidiomycota</taxon>
        <taxon>Agaricomycotina</taxon>
        <taxon>Agaricomycetes</taxon>
        <taxon>Cantharellales</taxon>
        <taxon>Tulasnellaceae</taxon>
        <taxon>Tulasnella</taxon>
    </lineage>
</organism>
<accession>A0A0C3L4V6</accession>
<dbReference type="InterPro" id="IPR000719">
    <property type="entry name" value="Prot_kinase_dom"/>
</dbReference>
<feature type="repeat" description="TPR" evidence="1">
    <location>
        <begin position="648"/>
        <end position="681"/>
    </location>
</feature>
<dbReference type="PROSITE" id="PS50293">
    <property type="entry name" value="TPR_REGION"/>
    <property type="match status" value="1"/>
</dbReference>
<dbReference type="HOGENOM" id="CLU_000288_7_37_1"/>
<dbReference type="STRING" id="1051891.A0A0C3L4V6"/>
<dbReference type="Proteomes" id="UP000054248">
    <property type="component" value="Unassembled WGS sequence"/>
</dbReference>
<dbReference type="PANTHER" id="PTHR10098:SF108">
    <property type="entry name" value="TETRATRICOPEPTIDE REPEAT PROTEIN 28"/>
    <property type="match status" value="1"/>
</dbReference>
<evidence type="ECO:0000256" key="1">
    <source>
        <dbReference type="PROSITE-ProRule" id="PRU00339"/>
    </source>
</evidence>
<evidence type="ECO:0000259" key="3">
    <source>
        <dbReference type="PROSITE" id="PS50011"/>
    </source>
</evidence>
<sequence length="920" mass="102551">MADERMDPSDVRVSRATLSRPSPRNILKGLPHRRVHPDNIFAAECGPHGWGGKSEVYKATLVREPDKYNSWQQSKIQVAVKKLRFDEEMDQDRTSKAFVRELKVLDGLNHPNVSKLVGFVEDLERGIAWLVSSWEPNGNVRQFLTSAKCAVPERISLIRDTWEGLLYLHTREPPICHGDLKSLNILVNASYNAVITDFGSARVLKRQSENDIYPSLLSLQTTNDYTSAVDNPPKLVPNIPDHDLTLTNAEFSFRWAAPEVLMGDRPNLPSDIWAAAWTCWEIVTDQLPFSNTNSEGAITMHIIEGKVPLSIQGEQMSQIRGLFRLMTACWASDPTARPCAEECLAEVRRLPSSIPSSPTRLGFKIRSTSLSCPPAQMRYLTSEFKRMKSIHRNALEIARSTENQLAAANTLFALGRAYQARGKYQLAEEAYIHAQVYYASGGDPAGRARAFEELGSVYRAQCLYADAEGSYLRAKTMYTCLKDDLGRASTLCGLGDVYRARCRYKQAEEFYQEARGIHARSGEDRGRANALLGLGEVYGAQSRYRKAEETFLQARDMCSDLRDDSGHANALSGLGDVYRAQYKYDEAEAVYRAAHTFHSKARDKVGMANALLGLGEVYHARTKYNEAEIVFARVRAFHEQVGNDIDKVNALLGLGDLYRTQRKYDEAEKLFNQALNLSARTDNDLGRANALRGLGDIHLAQTNYDQAEDSFSLAQDLYDRVGNDGGSADALLGLGHAYRAQTKWDMAEESFVHAQYIYAHIRNDVGRANALSGIGDVYHALGEYSDAERSYRQAYNLYAGLADDSGKANALLGLGEAYVAQVKYNDAEMAFTRAQKIYTRIGNVPGRANVVRALELLRRDRPKSEGGETPGSRFKHVQVPAKNEGFKSYDTQTAVAHLQGQTLGANGVVSGHRRPKFYIN</sequence>
<reference evidence="5" key="2">
    <citation type="submission" date="2015-01" db="EMBL/GenBank/DDBJ databases">
        <title>Evolutionary Origins and Diversification of the Mycorrhizal Mutualists.</title>
        <authorList>
            <consortium name="DOE Joint Genome Institute"/>
            <consortium name="Mycorrhizal Genomics Consortium"/>
            <person name="Kohler A."/>
            <person name="Kuo A."/>
            <person name="Nagy L.G."/>
            <person name="Floudas D."/>
            <person name="Copeland A."/>
            <person name="Barry K.W."/>
            <person name="Cichocki N."/>
            <person name="Veneault-Fourrey C."/>
            <person name="LaButti K."/>
            <person name="Lindquist E.A."/>
            <person name="Lipzen A."/>
            <person name="Lundell T."/>
            <person name="Morin E."/>
            <person name="Murat C."/>
            <person name="Riley R."/>
            <person name="Ohm R."/>
            <person name="Sun H."/>
            <person name="Tunlid A."/>
            <person name="Henrissat B."/>
            <person name="Grigoriev I.V."/>
            <person name="Hibbett D.S."/>
            <person name="Martin F."/>
        </authorList>
    </citation>
    <scope>NUCLEOTIDE SEQUENCE [LARGE SCALE GENOMIC DNA]</scope>
    <source>
        <strain evidence="5">MUT 4182</strain>
    </source>
</reference>
<dbReference type="SMART" id="SM00028">
    <property type="entry name" value="TPR"/>
    <property type="match status" value="11"/>
</dbReference>
<dbReference type="SUPFAM" id="SSF48452">
    <property type="entry name" value="TPR-like"/>
    <property type="match status" value="3"/>
</dbReference>
<evidence type="ECO:0000313" key="4">
    <source>
        <dbReference type="EMBL" id="KIO16642.1"/>
    </source>
</evidence>